<feature type="transmembrane region" description="Helical" evidence="8">
    <location>
        <begin position="237"/>
        <end position="258"/>
    </location>
</feature>
<dbReference type="InterPro" id="IPR024041">
    <property type="entry name" value="NH4_transpt_AmtB-like_dom"/>
</dbReference>
<protein>
    <recommendedName>
        <fullName evidence="8">Ammonium transporter</fullName>
    </recommendedName>
</protein>
<dbReference type="InterPro" id="IPR001905">
    <property type="entry name" value="Ammonium_transpt"/>
</dbReference>
<name>A0AA97F967_9SPHN</name>
<feature type="transmembrane region" description="Helical" evidence="8">
    <location>
        <begin position="326"/>
        <end position="345"/>
    </location>
</feature>
<feature type="transmembrane region" description="Helical" evidence="8">
    <location>
        <begin position="204"/>
        <end position="225"/>
    </location>
</feature>
<dbReference type="InterPro" id="IPR029020">
    <property type="entry name" value="Ammonium/urea_transptr"/>
</dbReference>
<dbReference type="Pfam" id="PF00909">
    <property type="entry name" value="Ammonium_transp"/>
    <property type="match status" value="1"/>
</dbReference>
<proteinExistence type="inferred from homology"/>
<evidence type="ECO:0000256" key="6">
    <source>
        <dbReference type="ARBA" id="ARBA00023136"/>
    </source>
</evidence>
<evidence type="ECO:0000256" key="8">
    <source>
        <dbReference type="RuleBase" id="RU362002"/>
    </source>
</evidence>
<evidence type="ECO:0000259" key="9">
    <source>
        <dbReference type="Pfam" id="PF00909"/>
    </source>
</evidence>
<comment type="similarity">
    <text evidence="2 8">Belongs to the ammonia transporter channel (TC 1.A.11.2) family.</text>
</comment>
<evidence type="ECO:0000313" key="11">
    <source>
        <dbReference type="Proteomes" id="UP001302429"/>
    </source>
</evidence>
<dbReference type="EMBL" id="CP136594">
    <property type="protein sequence ID" value="WOE76273.1"/>
    <property type="molecule type" value="Genomic_DNA"/>
</dbReference>
<dbReference type="Gene3D" id="1.10.3430.10">
    <property type="entry name" value="Ammonium transporter AmtB like domains"/>
    <property type="match status" value="1"/>
</dbReference>
<dbReference type="AlphaFoldDB" id="A0AA97F967"/>
<evidence type="ECO:0000256" key="2">
    <source>
        <dbReference type="ARBA" id="ARBA00005887"/>
    </source>
</evidence>
<dbReference type="SUPFAM" id="SSF111352">
    <property type="entry name" value="Ammonium transporter"/>
    <property type="match status" value="1"/>
</dbReference>
<sequence length="450" mass="46894">MKAGKGARPWRQCARRIAESLTAIFGLLWTGNALAQQAIDPQLIDPSNGGDTAWILAASALVLLMTLPGLALFYGGLVRARHFLSVLLQCGAIAAIVSLLWVVVGYTLAFGSVSNGIIGAGNAWMLISLGNIREGLTIPESSFVLFQMTFAIITPALMVGAWVERARFGWVIAFCALWSLIVYAPVAHWIWGGGWLAAMGVLDFAGGIVVHTTAGVSALVAAMMLGKRLEWPHKLHVPHSPALTVAGAGLLWVGWFGFNGGSSFGAGDDAAAAIINTHIAASVAALVWLLIERIKVGKPTAIGFATGAIAGLATITPAAGYVSPGAAIIIGLLAALVCYHAIGLVKNVFAIDDSLDVFAVHGVGGILGSLLVAIFTSAMFNGVGYVEGVGMIGQLVIQAIAIGAVALWSIIGTLIIGFALSMVLPMRVSKDDEREGLDLTQHGERAWELD</sequence>
<dbReference type="KEGG" id="acoa:RB602_06045"/>
<keyword evidence="5 8" id="KW-1133">Transmembrane helix</keyword>
<keyword evidence="4 8" id="KW-0812">Transmembrane</keyword>
<feature type="transmembrane region" description="Helical" evidence="8">
    <location>
        <begin position="302"/>
        <end position="320"/>
    </location>
</feature>
<evidence type="ECO:0000256" key="4">
    <source>
        <dbReference type="ARBA" id="ARBA00022692"/>
    </source>
</evidence>
<dbReference type="GO" id="GO:0005886">
    <property type="term" value="C:plasma membrane"/>
    <property type="evidence" value="ECO:0007669"/>
    <property type="project" value="UniProtKB-SubCell"/>
</dbReference>
<dbReference type="NCBIfam" id="TIGR00836">
    <property type="entry name" value="amt"/>
    <property type="match status" value="1"/>
</dbReference>
<organism evidence="10 11">
    <name type="scientific">Alterisphingorhabdus coralli</name>
    <dbReference type="NCBI Taxonomy" id="3071408"/>
    <lineage>
        <taxon>Bacteria</taxon>
        <taxon>Pseudomonadati</taxon>
        <taxon>Pseudomonadota</taxon>
        <taxon>Alphaproteobacteria</taxon>
        <taxon>Sphingomonadales</taxon>
        <taxon>Sphingomonadaceae</taxon>
        <taxon>Alterisphingorhabdus (ex Yan et al. 2024)</taxon>
    </lineage>
</organism>
<feature type="transmembrane region" description="Helical" evidence="8">
    <location>
        <begin position="270"/>
        <end position="290"/>
    </location>
</feature>
<gene>
    <name evidence="10" type="ORF">RB602_06045</name>
</gene>
<keyword evidence="7 8" id="KW-0924">Ammonia transport</keyword>
<feature type="transmembrane region" description="Helical" evidence="8">
    <location>
        <begin position="143"/>
        <end position="163"/>
    </location>
</feature>
<dbReference type="InterPro" id="IPR018047">
    <property type="entry name" value="Ammonium_transpt_CS"/>
</dbReference>
<accession>A0AA97F967</accession>
<feature type="domain" description="Ammonium transporter AmtB-like" evidence="9">
    <location>
        <begin position="53"/>
        <end position="446"/>
    </location>
</feature>
<feature type="transmembrane region" description="Helical" evidence="8">
    <location>
        <begin position="86"/>
        <end position="109"/>
    </location>
</feature>
<feature type="transmembrane region" description="Helical" evidence="8">
    <location>
        <begin position="357"/>
        <end position="380"/>
    </location>
</feature>
<comment type="subcellular location">
    <subcellularLocation>
        <location evidence="8">Cell membrane</location>
        <topology evidence="8">Multi-pass membrane protein</topology>
    </subcellularLocation>
    <subcellularLocation>
        <location evidence="1">Membrane</location>
        <topology evidence="1">Multi-pass membrane protein</topology>
    </subcellularLocation>
</comment>
<dbReference type="PANTHER" id="PTHR43029:SF10">
    <property type="entry name" value="AMMONIUM TRANSPORTER MEP2"/>
    <property type="match status" value="1"/>
</dbReference>
<keyword evidence="11" id="KW-1185">Reference proteome</keyword>
<dbReference type="RefSeq" id="WP_317083869.1">
    <property type="nucleotide sequence ID" value="NZ_CP136594.1"/>
</dbReference>
<dbReference type="PROSITE" id="PS01219">
    <property type="entry name" value="AMMONIUM_TRANSP"/>
    <property type="match status" value="1"/>
</dbReference>
<feature type="transmembrane region" description="Helical" evidence="8">
    <location>
        <begin position="54"/>
        <end position="74"/>
    </location>
</feature>
<feature type="transmembrane region" description="Helical" evidence="8">
    <location>
        <begin position="400"/>
        <end position="424"/>
    </location>
</feature>
<evidence type="ECO:0000256" key="1">
    <source>
        <dbReference type="ARBA" id="ARBA00004141"/>
    </source>
</evidence>
<evidence type="ECO:0000313" key="10">
    <source>
        <dbReference type="EMBL" id="WOE76273.1"/>
    </source>
</evidence>
<evidence type="ECO:0000256" key="5">
    <source>
        <dbReference type="ARBA" id="ARBA00022989"/>
    </source>
</evidence>
<dbReference type="Proteomes" id="UP001302429">
    <property type="component" value="Chromosome"/>
</dbReference>
<evidence type="ECO:0000256" key="7">
    <source>
        <dbReference type="ARBA" id="ARBA00023177"/>
    </source>
</evidence>
<dbReference type="PANTHER" id="PTHR43029">
    <property type="entry name" value="AMMONIUM TRANSPORTER MEP2"/>
    <property type="match status" value="1"/>
</dbReference>
<keyword evidence="3 8" id="KW-0813">Transport</keyword>
<keyword evidence="6 8" id="KW-0472">Membrane</keyword>
<reference evidence="10 11" key="1">
    <citation type="submission" date="2023-10" db="EMBL/GenBank/DDBJ databases">
        <title>Complete genome sequence of a Sphingomonadaceae bacterium.</title>
        <authorList>
            <person name="Yan C."/>
        </authorList>
    </citation>
    <scope>NUCLEOTIDE SEQUENCE [LARGE SCALE GENOMIC DNA]</scope>
    <source>
        <strain evidence="10 11">SCSIO 66989</strain>
    </source>
</reference>
<evidence type="ECO:0000256" key="3">
    <source>
        <dbReference type="ARBA" id="ARBA00022448"/>
    </source>
</evidence>
<feature type="transmembrane region" description="Helical" evidence="8">
    <location>
        <begin position="170"/>
        <end position="192"/>
    </location>
</feature>
<dbReference type="GO" id="GO:0008519">
    <property type="term" value="F:ammonium channel activity"/>
    <property type="evidence" value="ECO:0007669"/>
    <property type="project" value="InterPro"/>
</dbReference>